<keyword evidence="5" id="KW-1133">Transmembrane helix</keyword>
<reference evidence="8 9" key="1">
    <citation type="submission" date="2019-10" db="EMBL/GenBank/DDBJ databases">
        <title>Draft Genome Sequence of Cytophagaceae sp. SJW1-29.</title>
        <authorList>
            <person name="Choi A."/>
        </authorList>
    </citation>
    <scope>NUCLEOTIDE SEQUENCE [LARGE SCALE GENOMIC DNA]</scope>
    <source>
        <strain evidence="8 9">SJW1-29</strain>
    </source>
</reference>
<dbReference type="Pfam" id="PF13424">
    <property type="entry name" value="TPR_12"/>
    <property type="match status" value="1"/>
</dbReference>
<gene>
    <name evidence="8" type="ORF">GBK04_19740</name>
</gene>
<dbReference type="Proteomes" id="UP000479293">
    <property type="component" value="Unassembled WGS sequence"/>
</dbReference>
<feature type="coiled-coil region" evidence="4">
    <location>
        <begin position="407"/>
        <end position="438"/>
    </location>
</feature>
<proteinExistence type="predicted"/>
<dbReference type="SMART" id="SM00387">
    <property type="entry name" value="HATPase_c"/>
    <property type="match status" value="1"/>
</dbReference>
<evidence type="ECO:0000256" key="1">
    <source>
        <dbReference type="ARBA" id="ARBA00022679"/>
    </source>
</evidence>
<evidence type="ECO:0000256" key="3">
    <source>
        <dbReference type="ARBA" id="ARBA00023012"/>
    </source>
</evidence>
<feature type="chain" id="PRO_5028908898" evidence="6">
    <location>
        <begin position="23"/>
        <end position="647"/>
    </location>
</feature>
<evidence type="ECO:0000256" key="5">
    <source>
        <dbReference type="SAM" id="Phobius"/>
    </source>
</evidence>
<evidence type="ECO:0000259" key="7">
    <source>
        <dbReference type="PROSITE" id="PS50109"/>
    </source>
</evidence>
<dbReference type="InterPro" id="IPR003594">
    <property type="entry name" value="HATPase_dom"/>
</dbReference>
<feature type="transmembrane region" description="Helical" evidence="5">
    <location>
        <begin position="356"/>
        <end position="376"/>
    </location>
</feature>
<keyword evidence="5" id="KW-0472">Membrane</keyword>
<dbReference type="CDD" id="cd16917">
    <property type="entry name" value="HATPase_UhpB-NarQ-NarX-like"/>
    <property type="match status" value="1"/>
</dbReference>
<feature type="signal peptide" evidence="6">
    <location>
        <begin position="1"/>
        <end position="22"/>
    </location>
</feature>
<dbReference type="RefSeq" id="WP_152762645.1">
    <property type="nucleotide sequence ID" value="NZ_WHLY01000002.1"/>
</dbReference>
<evidence type="ECO:0000313" key="9">
    <source>
        <dbReference type="Proteomes" id="UP000479293"/>
    </source>
</evidence>
<dbReference type="Pfam" id="PF13181">
    <property type="entry name" value="TPR_8"/>
    <property type="match status" value="2"/>
</dbReference>
<feature type="domain" description="Histidine kinase" evidence="7">
    <location>
        <begin position="553"/>
        <end position="643"/>
    </location>
</feature>
<dbReference type="EMBL" id="WHLY01000002">
    <property type="protein sequence ID" value="MPR35519.1"/>
    <property type="molecule type" value="Genomic_DNA"/>
</dbReference>
<dbReference type="GO" id="GO:0016301">
    <property type="term" value="F:kinase activity"/>
    <property type="evidence" value="ECO:0007669"/>
    <property type="project" value="UniProtKB-KW"/>
</dbReference>
<evidence type="ECO:0000256" key="4">
    <source>
        <dbReference type="SAM" id="Coils"/>
    </source>
</evidence>
<sequence length="647" mass="73415">MVVLRSILIAIGLMVVSGRVAAQSSESKTNPPNFTYWENQPQSILRDTTLIRLYAQNANLSINPDSALLWLQKGFAIALRLRSNNWLAFTHNRMGLVYLRKGVSFQAIEYLFKGLQYAELAKKISEEAFSWDFIGDCYADLKDYEKSISAENHAIDLYRKSMNQMGMASSLNDLGAALSANQQLPASIAALERSLKLSRSLQNVGLQVNSYHTLAATLLKKGDFNQAEKYAQLAIDTETQSKGRANAELLALMGLIDAHRDRPDKSLNYAARAEFYLSYEWPLIRERTAYTLFEIYKALQKFDTALQWYEKYVELRDNNNLVAQEKRIEVLRYEYDAQQRDTRMQLMANDIARESYLRWILIAGIVIFLGLAAALLRSNLLLQKQREELDITNEQLVHVGQLLKQTNANLEDRVAARTNELREANRSLTRKNHEIQEALFRGQNLERKRVASELHNNLGSLLSGVKWRLESVDTEKFSVSEQDLHEGVLKLINDAYDQVRHISHNLLPSILEKEGLIPALQKLVADVNRPGKLAFDFIVSKDVRIEDKKVAFELYSCVLELITNILKHAEARQVVLEIAQTQGFHILMITDDGVGVSREQAGQSGQGILNIRQRVKSLNGNFSIRALKKSQGTAVTLRIPRQPLLVS</sequence>
<keyword evidence="2" id="KW-0418">Kinase</keyword>
<dbReference type="InterPro" id="IPR050482">
    <property type="entry name" value="Sensor_HK_TwoCompSys"/>
</dbReference>
<dbReference type="SUPFAM" id="SSF55874">
    <property type="entry name" value="ATPase domain of HSP90 chaperone/DNA topoisomerase II/histidine kinase"/>
    <property type="match status" value="1"/>
</dbReference>
<dbReference type="Gene3D" id="1.20.5.1930">
    <property type="match status" value="1"/>
</dbReference>
<organism evidence="8 9">
    <name type="scientific">Salmonirosea aquatica</name>
    <dbReference type="NCBI Taxonomy" id="2654236"/>
    <lineage>
        <taxon>Bacteria</taxon>
        <taxon>Pseudomonadati</taxon>
        <taxon>Bacteroidota</taxon>
        <taxon>Cytophagia</taxon>
        <taxon>Cytophagales</taxon>
        <taxon>Spirosomataceae</taxon>
        <taxon>Salmonirosea</taxon>
    </lineage>
</organism>
<name>A0A7C9BTD9_9BACT</name>
<dbReference type="PROSITE" id="PS50109">
    <property type="entry name" value="HIS_KIN"/>
    <property type="match status" value="1"/>
</dbReference>
<evidence type="ECO:0000256" key="6">
    <source>
        <dbReference type="SAM" id="SignalP"/>
    </source>
</evidence>
<dbReference type="InterPro" id="IPR011990">
    <property type="entry name" value="TPR-like_helical_dom_sf"/>
</dbReference>
<evidence type="ECO:0000313" key="8">
    <source>
        <dbReference type="EMBL" id="MPR35519.1"/>
    </source>
</evidence>
<evidence type="ECO:0000256" key="2">
    <source>
        <dbReference type="ARBA" id="ARBA00022777"/>
    </source>
</evidence>
<keyword evidence="3" id="KW-0902">Two-component regulatory system</keyword>
<dbReference type="InterPro" id="IPR019734">
    <property type="entry name" value="TPR_rpt"/>
</dbReference>
<dbReference type="PANTHER" id="PTHR24421">
    <property type="entry name" value="NITRATE/NITRITE SENSOR PROTEIN NARX-RELATED"/>
    <property type="match status" value="1"/>
</dbReference>
<keyword evidence="6" id="KW-0732">Signal</keyword>
<dbReference type="InterPro" id="IPR036890">
    <property type="entry name" value="HATPase_C_sf"/>
</dbReference>
<dbReference type="SMART" id="SM00028">
    <property type="entry name" value="TPR"/>
    <property type="match status" value="5"/>
</dbReference>
<dbReference type="Gene3D" id="1.25.40.10">
    <property type="entry name" value="Tetratricopeptide repeat domain"/>
    <property type="match status" value="2"/>
</dbReference>
<comment type="caution">
    <text evidence="8">The sequence shown here is derived from an EMBL/GenBank/DDBJ whole genome shotgun (WGS) entry which is preliminary data.</text>
</comment>
<accession>A0A7C9BTD9</accession>
<dbReference type="Pfam" id="PF02518">
    <property type="entry name" value="HATPase_c"/>
    <property type="match status" value="1"/>
</dbReference>
<keyword evidence="4" id="KW-0175">Coiled coil</keyword>
<protein>
    <submittedName>
        <fullName evidence="8">Tetratricopeptide repeat protein</fullName>
    </submittedName>
</protein>
<dbReference type="AlphaFoldDB" id="A0A7C9BTD9"/>
<dbReference type="GO" id="GO:0000160">
    <property type="term" value="P:phosphorelay signal transduction system"/>
    <property type="evidence" value="ECO:0007669"/>
    <property type="project" value="UniProtKB-KW"/>
</dbReference>
<dbReference type="InterPro" id="IPR005467">
    <property type="entry name" value="His_kinase_dom"/>
</dbReference>
<keyword evidence="9" id="KW-1185">Reference proteome</keyword>
<dbReference type="SUPFAM" id="SSF48452">
    <property type="entry name" value="TPR-like"/>
    <property type="match status" value="2"/>
</dbReference>
<dbReference type="Gene3D" id="3.30.565.10">
    <property type="entry name" value="Histidine kinase-like ATPase, C-terminal domain"/>
    <property type="match status" value="1"/>
</dbReference>
<keyword evidence="5" id="KW-0812">Transmembrane</keyword>
<keyword evidence="1" id="KW-0808">Transferase</keyword>